<keyword evidence="1" id="KW-0472">Membrane</keyword>
<dbReference type="AlphaFoldDB" id="A0A4R6PR57"/>
<sequence>MKRPQAYHMLIFVISLAPMKTLPTPQKLQHLLFTAFALIAVFVLCWGQQFSVTHYCPAKTAVVAEAASSGESTANAEHDCAASEQLLASSSVNTDFADVVLYAAALLIIAALFYLHHSQRYREQEPPRPHPPYHTLYCSYLE</sequence>
<evidence type="ECO:0000313" key="2">
    <source>
        <dbReference type="EMBL" id="TDP40597.1"/>
    </source>
</evidence>
<feature type="transmembrane region" description="Helical" evidence="1">
    <location>
        <begin position="30"/>
        <end position="49"/>
    </location>
</feature>
<comment type="caution">
    <text evidence="2">The sequence shown here is derived from an EMBL/GenBank/DDBJ whole genome shotgun (WGS) entry which is preliminary data.</text>
</comment>
<gene>
    <name evidence="2" type="ORF">DEU29_101141</name>
</gene>
<keyword evidence="1" id="KW-0812">Transmembrane</keyword>
<protein>
    <submittedName>
        <fullName evidence="2">Uncharacterized protein</fullName>
    </submittedName>
</protein>
<feature type="transmembrane region" description="Helical" evidence="1">
    <location>
        <begin position="96"/>
        <end position="115"/>
    </location>
</feature>
<evidence type="ECO:0000256" key="1">
    <source>
        <dbReference type="SAM" id="Phobius"/>
    </source>
</evidence>
<proteinExistence type="predicted"/>
<keyword evidence="3" id="KW-1185">Reference proteome</keyword>
<evidence type="ECO:0000313" key="3">
    <source>
        <dbReference type="Proteomes" id="UP000295531"/>
    </source>
</evidence>
<reference evidence="2 3" key="1">
    <citation type="submission" date="2019-03" db="EMBL/GenBank/DDBJ databases">
        <title>Freshwater and sediment microbial communities from various areas in North America, analyzing microbe dynamics in response to fracking.</title>
        <authorList>
            <person name="Lamendella R."/>
        </authorList>
    </citation>
    <scope>NUCLEOTIDE SEQUENCE [LARGE SCALE GENOMIC DNA]</scope>
    <source>
        <strain evidence="2 3">18_TX</strain>
    </source>
</reference>
<dbReference type="RefSeq" id="WP_133538276.1">
    <property type="nucleotide sequence ID" value="NZ_SNXI01000001.1"/>
</dbReference>
<dbReference type="EMBL" id="SNXI01000001">
    <property type="protein sequence ID" value="TDP40597.1"/>
    <property type="molecule type" value="Genomic_DNA"/>
</dbReference>
<organism evidence="2 3">
    <name type="scientific">Idiomarina aquatica</name>
    <dbReference type="NCBI Taxonomy" id="1327752"/>
    <lineage>
        <taxon>Bacteria</taxon>
        <taxon>Pseudomonadati</taxon>
        <taxon>Pseudomonadota</taxon>
        <taxon>Gammaproteobacteria</taxon>
        <taxon>Alteromonadales</taxon>
        <taxon>Idiomarinaceae</taxon>
        <taxon>Idiomarina</taxon>
    </lineage>
</organism>
<name>A0A4R6PR57_9GAMM</name>
<accession>A0A4R6PR57</accession>
<dbReference type="Proteomes" id="UP000295531">
    <property type="component" value="Unassembled WGS sequence"/>
</dbReference>
<keyword evidence="1" id="KW-1133">Transmembrane helix</keyword>